<reference evidence="2" key="1">
    <citation type="journal article" date="2019" name="MBio">
        <title>Virus Genomes from Deep Sea Sediments Expand the Ocean Megavirome and Support Independent Origins of Viral Gigantism.</title>
        <authorList>
            <person name="Backstrom D."/>
            <person name="Yutin N."/>
            <person name="Jorgensen S.L."/>
            <person name="Dharamshi J."/>
            <person name="Homa F."/>
            <person name="Zaremba-Niedwiedzka K."/>
            <person name="Spang A."/>
            <person name="Wolf Y.I."/>
            <person name="Koonin E.V."/>
            <person name="Ettema T.J."/>
        </authorList>
    </citation>
    <scope>NUCLEOTIDE SEQUENCE</scope>
</reference>
<organism evidence="2">
    <name type="scientific">Pithovirus LCPAC403</name>
    <dbReference type="NCBI Taxonomy" id="2506596"/>
    <lineage>
        <taxon>Viruses</taxon>
        <taxon>Pithoviruses</taxon>
    </lineage>
</organism>
<dbReference type="InterPro" id="IPR001810">
    <property type="entry name" value="F-box_dom"/>
</dbReference>
<feature type="domain" description="F-box" evidence="1">
    <location>
        <begin position="15"/>
        <end position="61"/>
    </location>
</feature>
<dbReference type="EMBL" id="MK500590">
    <property type="protein sequence ID" value="QBK93136.1"/>
    <property type="molecule type" value="Genomic_DNA"/>
</dbReference>
<dbReference type="Gene3D" id="1.20.1280.50">
    <property type="match status" value="1"/>
</dbReference>
<evidence type="ECO:0000313" key="2">
    <source>
        <dbReference type="EMBL" id="QBK93136.1"/>
    </source>
</evidence>
<proteinExistence type="predicted"/>
<evidence type="ECO:0000259" key="1">
    <source>
        <dbReference type="PROSITE" id="PS50181"/>
    </source>
</evidence>
<name>A0A481ZBW0_9VIRU</name>
<sequence length="238" mass="27475">MFSVNEILSRLHLSNRDLNNLSTTQLETIFSDLTSKEISLLCVVSRKFNILCKDESYWKNRVRNRHGIRKMYGDTWRETAKIMDEFEMINMDTVWLDGRTYWEILDDALENGHNILEGLQVKYLLPYVNDNKEDAEHLRGDIRGDEEEIQFFGKNVNGKPYTDDELDNISLINSWDLDVIYTAVVIYGPLNVGVYEFLPGGGIDTASQSYESLRKLIDPILYVMQFSSVSPSGLEILL</sequence>
<protein>
    <submittedName>
        <fullName evidence="2">F-box-like family protein</fullName>
    </submittedName>
</protein>
<gene>
    <name evidence="2" type="ORF">LCPAC403_02700</name>
</gene>
<accession>A0A481ZBW0</accession>
<dbReference type="PROSITE" id="PS50181">
    <property type="entry name" value="FBOX"/>
    <property type="match status" value="1"/>
</dbReference>
<dbReference type="SUPFAM" id="SSF81383">
    <property type="entry name" value="F-box domain"/>
    <property type="match status" value="1"/>
</dbReference>
<dbReference type="InterPro" id="IPR036047">
    <property type="entry name" value="F-box-like_dom_sf"/>
</dbReference>